<dbReference type="Pfam" id="PF00400">
    <property type="entry name" value="WD40"/>
    <property type="match status" value="3"/>
</dbReference>
<dbReference type="InterPro" id="IPR019775">
    <property type="entry name" value="WD40_repeat_CS"/>
</dbReference>
<organism evidence="5 6">
    <name type="scientific">Ziziphus jujuba</name>
    <name type="common">Chinese jujube</name>
    <name type="synonym">Ziziphus sativa</name>
    <dbReference type="NCBI Taxonomy" id="326968"/>
    <lineage>
        <taxon>Eukaryota</taxon>
        <taxon>Viridiplantae</taxon>
        <taxon>Streptophyta</taxon>
        <taxon>Embryophyta</taxon>
        <taxon>Tracheophyta</taxon>
        <taxon>Spermatophyta</taxon>
        <taxon>Magnoliopsida</taxon>
        <taxon>eudicotyledons</taxon>
        <taxon>Gunneridae</taxon>
        <taxon>Pentapetalae</taxon>
        <taxon>rosids</taxon>
        <taxon>fabids</taxon>
        <taxon>Rosales</taxon>
        <taxon>Rhamnaceae</taxon>
        <taxon>Paliureae</taxon>
        <taxon>Ziziphus</taxon>
    </lineage>
</organism>
<dbReference type="GO" id="GO:0120330">
    <property type="term" value="C:rixosome complex"/>
    <property type="evidence" value="ECO:0007669"/>
    <property type="project" value="TreeGrafter"/>
</dbReference>
<evidence type="ECO:0000256" key="3">
    <source>
        <dbReference type="PROSITE-ProRule" id="PRU00221"/>
    </source>
</evidence>
<evidence type="ECO:0000256" key="1">
    <source>
        <dbReference type="ARBA" id="ARBA00022574"/>
    </source>
</evidence>
<feature type="repeat" description="WD" evidence="3">
    <location>
        <begin position="277"/>
        <end position="318"/>
    </location>
</feature>
<dbReference type="PANTHER" id="PTHR18763">
    <property type="entry name" value="WD-REPEAT PROTEIN 18"/>
    <property type="match status" value="1"/>
</dbReference>
<evidence type="ECO:0000313" key="6">
    <source>
        <dbReference type="RefSeq" id="XP_015899270.2"/>
    </source>
</evidence>
<dbReference type="InterPro" id="IPR015943">
    <property type="entry name" value="WD40/YVTN_repeat-like_dom_sf"/>
</dbReference>
<feature type="compositionally biased region" description="Gly residues" evidence="4">
    <location>
        <begin position="343"/>
        <end position="361"/>
    </location>
</feature>
<dbReference type="KEGG" id="zju:107432600"/>
<dbReference type="GO" id="GO:0006261">
    <property type="term" value="P:DNA-templated DNA replication"/>
    <property type="evidence" value="ECO:0007669"/>
    <property type="project" value="TreeGrafter"/>
</dbReference>
<feature type="region of interest" description="Disordered" evidence="4">
    <location>
        <begin position="343"/>
        <end position="365"/>
    </location>
</feature>
<keyword evidence="5" id="KW-1185">Reference proteome</keyword>
<dbReference type="PROSITE" id="PS50082">
    <property type="entry name" value="WD_REPEATS_2"/>
    <property type="match status" value="3"/>
</dbReference>
<accession>A0A6P4BJI1</accession>
<dbReference type="PANTHER" id="PTHR18763:SF3">
    <property type="entry name" value="OS09G0477800 PROTEIN"/>
    <property type="match status" value="1"/>
</dbReference>
<dbReference type="InterPro" id="IPR011047">
    <property type="entry name" value="Quinoprotein_ADH-like_sf"/>
</dbReference>
<dbReference type="Proteomes" id="UP001652623">
    <property type="component" value="Chromosome 11"/>
</dbReference>
<feature type="repeat" description="WD" evidence="3">
    <location>
        <begin position="183"/>
        <end position="226"/>
    </location>
</feature>
<dbReference type="SMART" id="SM00320">
    <property type="entry name" value="WD40"/>
    <property type="match status" value="4"/>
</dbReference>
<reference evidence="6" key="1">
    <citation type="submission" date="2025-08" db="UniProtKB">
        <authorList>
            <consortium name="RefSeq"/>
        </authorList>
    </citation>
    <scope>IDENTIFICATION</scope>
    <source>
        <tissue evidence="6">Seedling</tissue>
    </source>
</reference>
<dbReference type="GO" id="GO:0006364">
    <property type="term" value="P:rRNA processing"/>
    <property type="evidence" value="ECO:0007669"/>
    <property type="project" value="TreeGrafter"/>
</dbReference>
<keyword evidence="2" id="KW-0677">Repeat</keyword>
<dbReference type="PROSITE" id="PS50294">
    <property type="entry name" value="WD_REPEATS_REGION"/>
    <property type="match status" value="2"/>
</dbReference>
<dbReference type="AlphaFoldDB" id="A0A6P4BJI1"/>
<evidence type="ECO:0000313" key="5">
    <source>
        <dbReference type="Proteomes" id="UP001652623"/>
    </source>
</evidence>
<dbReference type="InterPro" id="IPR045227">
    <property type="entry name" value="WDR18/Ipi3/RID3"/>
</dbReference>
<dbReference type="RefSeq" id="XP_015899270.2">
    <property type="nucleotide sequence ID" value="XM_016043784.4"/>
</dbReference>
<dbReference type="InParanoid" id="A0A6P4BJI1"/>
<keyword evidence="1 3" id="KW-0853">WD repeat</keyword>
<dbReference type="InterPro" id="IPR001680">
    <property type="entry name" value="WD40_rpt"/>
</dbReference>
<proteinExistence type="predicted"/>
<dbReference type="Gene3D" id="2.130.10.10">
    <property type="entry name" value="YVTN repeat-like/Quinoprotein amine dehydrogenase"/>
    <property type="match status" value="2"/>
</dbReference>
<name>A0A6P4BJI1_ZIZJJ</name>
<dbReference type="GO" id="GO:0005656">
    <property type="term" value="C:nuclear pre-replicative complex"/>
    <property type="evidence" value="ECO:0007669"/>
    <property type="project" value="TreeGrafter"/>
</dbReference>
<gene>
    <name evidence="6" type="primary">LOC107432600</name>
</gene>
<sequence length="433" mass="45342">MSRCLTRKTTMSSSSPYEIILTSSPDGPIIAHDASSGAILTHFSDSRSPRRGLAVAGNTFIAASHISPTTACGSIHLYNWWSSTAFHNLPVPEPVAPITATSDGALIFAGGLSGCVYALSLPSGDILKSLPSHSKPVSCLGISDDGSLLVSGSDDGTIAVVPIFQLMGSSENENSDYAIMQKFTAHSDSVTAIVFGSGLCTSQIISSSLDFTCKFWSLLRGTQLKTVSFRCGILGIVLDPTESEFYAAGSDGSVYKASINAGSRELANPGHELVEWTEKHEGPVVSLAMVKEGRNLITASEDGSVWVWDVERGKVVIELGNTMGSMISDMVVAKGISYGKGHGSGAGSDGSGAGSGGGGSNNGSEEWRIGFCGEELMMGLGMKETMEMEDVVRVAEKDRSRAIDMLESAIGMYEKLLELILKEAKGQNGGGGQ</sequence>
<evidence type="ECO:0000256" key="2">
    <source>
        <dbReference type="ARBA" id="ARBA00022737"/>
    </source>
</evidence>
<dbReference type="GeneID" id="107432600"/>
<evidence type="ECO:0000256" key="4">
    <source>
        <dbReference type="SAM" id="MobiDB-lite"/>
    </source>
</evidence>
<dbReference type="PROSITE" id="PS00678">
    <property type="entry name" value="WD_REPEATS_1"/>
    <property type="match status" value="1"/>
</dbReference>
<feature type="repeat" description="WD" evidence="3">
    <location>
        <begin position="130"/>
        <end position="160"/>
    </location>
</feature>
<dbReference type="SUPFAM" id="SSF50998">
    <property type="entry name" value="Quinoprotein alcohol dehydrogenase-like"/>
    <property type="match status" value="1"/>
</dbReference>
<protein>
    <submittedName>
        <fullName evidence="6">Protein ROOT INITIATION DEFECTIVE 3</fullName>
    </submittedName>
</protein>